<dbReference type="Proteomes" id="UP000835052">
    <property type="component" value="Unassembled WGS sequence"/>
</dbReference>
<dbReference type="InterPro" id="IPR019428">
    <property type="entry name" value="7TM_GPCR_serpentine_rcpt_Str"/>
</dbReference>
<accession>A0A8S1HAY4</accession>
<organism evidence="2 3">
    <name type="scientific">Caenorhabditis auriculariae</name>
    <dbReference type="NCBI Taxonomy" id="2777116"/>
    <lineage>
        <taxon>Eukaryota</taxon>
        <taxon>Metazoa</taxon>
        <taxon>Ecdysozoa</taxon>
        <taxon>Nematoda</taxon>
        <taxon>Chromadorea</taxon>
        <taxon>Rhabditida</taxon>
        <taxon>Rhabditina</taxon>
        <taxon>Rhabditomorpha</taxon>
        <taxon>Rhabditoidea</taxon>
        <taxon>Rhabditidae</taxon>
        <taxon>Peloderinae</taxon>
        <taxon>Caenorhabditis</taxon>
    </lineage>
</organism>
<reference evidence="2" key="1">
    <citation type="submission" date="2020-10" db="EMBL/GenBank/DDBJ databases">
        <authorList>
            <person name="Kikuchi T."/>
        </authorList>
    </citation>
    <scope>NUCLEOTIDE SEQUENCE</scope>
    <source>
        <strain evidence="2">NKZ352</strain>
    </source>
</reference>
<name>A0A8S1HAY4_9PELO</name>
<keyword evidence="1" id="KW-0812">Transmembrane</keyword>
<sequence>MQLPIFIYPGGMKGLVDLGGTRTYDLADILYVKGKRALFLVTPAFLTHPEAFGLSIAPMFLALLPTFFLYVCTFFGIDSGVNANLTLVFFSFQPVIDPLFTLLLIKVYRDKLKLMTIVHVNKVSVITSQ</sequence>
<gene>
    <name evidence="2" type="ORF">CAUJ_LOCUS9088</name>
</gene>
<protein>
    <submittedName>
        <fullName evidence="2">Uncharacterized protein</fullName>
    </submittedName>
</protein>
<keyword evidence="3" id="KW-1185">Reference proteome</keyword>
<proteinExistence type="predicted"/>
<evidence type="ECO:0000313" key="3">
    <source>
        <dbReference type="Proteomes" id="UP000835052"/>
    </source>
</evidence>
<keyword evidence="1" id="KW-0472">Membrane</keyword>
<comment type="caution">
    <text evidence="2">The sequence shown here is derived from an EMBL/GenBank/DDBJ whole genome shotgun (WGS) entry which is preliminary data.</text>
</comment>
<evidence type="ECO:0000256" key="1">
    <source>
        <dbReference type="SAM" id="Phobius"/>
    </source>
</evidence>
<feature type="transmembrane region" description="Helical" evidence="1">
    <location>
        <begin position="56"/>
        <end position="77"/>
    </location>
</feature>
<keyword evidence="1" id="KW-1133">Transmembrane helix</keyword>
<dbReference type="Pfam" id="PF10326">
    <property type="entry name" value="7TM_GPCR_Str"/>
    <property type="match status" value="1"/>
</dbReference>
<dbReference type="AlphaFoldDB" id="A0A8S1HAY4"/>
<feature type="transmembrane region" description="Helical" evidence="1">
    <location>
        <begin position="83"/>
        <end position="105"/>
    </location>
</feature>
<dbReference type="EMBL" id="CAJGYM010000033">
    <property type="protein sequence ID" value="CAD6193169.1"/>
    <property type="molecule type" value="Genomic_DNA"/>
</dbReference>
<evidence type="ECO:0000313" key="2">
    <source>
        <dbReference type="EMBL" id="CAD6193169.1"/>
    </source>
</evidence>